<evidence type="ECO:0000256" key="1">
    <source>
        <dbReference type="ARBA" id="ARBA00022714"/>
    </source>
</evidence>
<organism evidence="6 7">
    <name type="scientific">Pseudomonas kermanshahensis</name>
    <dbReference type="NCBI Taxonomy" id="2745482"/>
    <lineage>
        <taxon>Bacteria</taxon>
        <taxon>Pseudomonadati</taxon>
        <taxon>Pseudomonadota</taxon>
        <taxon>Gammaproteobacteria</taxon>
        <taxon>Pseudomonadales</taxon>
        <taxon>Pseudomonadaceae</taxon>
        <taxon>Pseudomonas</taxon>
    </lineage>
</organism>
<evidence type="ECO:0000256" key="2">
    <source>
        <dbReference type="ARBA" id="ARBA00022723"/>
    </source>
</evidence>
<evidence type="ECO:0000313" key="6">
    <source>
        <dbReference type="EMBL" id="MEJ5903225.1"/>
    </source>
</evidence>
<evidence type="ECO:0000256" key="4">
    <source>
        <dbReference type="ARBA" id="ARBA00023014"/>
    </source>
</evidence>
<evidence type="ECO:0000259" key="5">
    <source>
        <dbReference type="PROSITE" id="PS51296"/>
    </source>
</evidence>
<keyword evidence="2" id="KW-0479">Metal-binding</keyword>
<reference evidence="6 7" key="1">
    <citation type="submission" date="2024-02" db="EMBL/GenBank/DDBJ databases">
        <title>Identification of pathogenicity and growth-promoting functions of Pseudomonas putida variants.</title>
        <authorList>
            <person name="Sun J."/>
        </authorList>
    </citation>
    <scope>NUCLEOTIDE SEQUENCE [LARGE SCALE GENOMIC DNA]</scope>
    <source>
        <strain evidence="6 7">A04</strain>
    </source>
</reference>
<comment type="caution">
    <text evidence="6">The sequence shown here is derived from an EMBL/GenBank/DDBJ whole genome shotgun (WGS) entry which is preliminary data.</text>
</comment>
<evidence type="ECO:0000256" key="3">
    <source>
        <dbReference type="ARBA" id="ARBA00023004"/>
    </source>
</evidence>
<dbReference type="PROSITE" id="PS51296">
    <property type="entry name" value="RIESKE"/>
    <property type="match status" value="1"/>
</dbReference>
<dbReference type="SUPFAM" id="SSF50022">
    <property type="entry name" value="ISP domain"/>
    <property type="match status" value="1"/>
</dbReference>
<dbReference type="PANTHER" id="PTHR40261">
    <property type="match status" value="1"/>
</dbReference>
<name>A0ABU8R028_9PSED</name>
<dbReference type="InterPro" id="IPR017941">
    <property type="entry name" value="Rieske_2Fe-2S"/>
</dbReference>
<proteinExistence type="predicted"/>
<accession>A0ABU8R028</accession>
<keyword evidence="4" id="KW-0411">Iron-sulfur</keyword>
<feature type="domain" description="Rieske" evidence="5">
    <location>
        <begin position="6"/>
        <end position="92"/>
    </location>
</feature>
<keyword evidence="3" id="KW-0408">Iron</keyword>
<dbReference type="Pfam" id="PF00355">
    <property type="entry name" value="Rieske"/>
    <property type="match status" value="1"/>
</dbReference>
<dbReference type="Proteomes" id="UP001377692">
    <property type="component" value="Unassembled WGS sequence"/>
</dbReference>
<keyword evidence="1" id="KW-0001">2Fe-2S</keyword>
<keyword evidence="7" id="KW-1185">Reference proteome</keyword>
<dbReference type="PANTHER" id="PTHR40261:SF1">
    <property type="entry name" value="RIESKE DOMAIN-CONTAINING PROTEIN"/>
    <property type="match status" value="1"/>
</dbReference>
<dbReference type="EMBL" id="JBBHLD010000001">
    <property type="protein sequence ID" value="MEJ5903225.1"/>
    <property type="molecule type" value="Genomic_DNA"/>
</dbReference>
<evidence type="ECO:0000313" key="7">
    <source>
        <dbReference type="Proteomes" id="UP001377692"/>
    </source>
</evidence>
<sequence>MSQDLTLLCRDDQLQEGLARGFDPWAQGRDTVLALRWRGQVRVYRNLCPHLDVAMQYRKDRFMSGDGRHIVCFAHGALFQPDNGFCVLGPCQGQSLQALMVKVDVSGNVWLEEGGPRANDEAIACASMD</sequence>
<dbReference type="RefSeq" id="WP_027593283.1">
    <property type="nucleotide sequence ID" value="NZ_JBBHLD010000001.1"/>
</dbReference>
<dbReference type="CDD" id="cd03467">
    <property type="entry name" value="Rieske"/>
    <property type="match status" value="1"/>
</dbReference>
<dbReference type="Gene3D" id="2.102.10.10">
    <property type="entry name" value="Rieske [2Fe-2S] iron-sulphur domain"/>
    <property type="match status" value="1"/>
</dbReference>
<dbReference type="InterPro" id="IPR036922">
    <property type="entry name" value="Rieske_2Fe-2S_sf"/>
</dbReference>
<gene>
    <name evidence="6" type="ORF">V7V80_00795</name>
</gene>
<protein>
    <submittedName>
        <fullName evidence="6">Rieske 2Fe-2S domain-containing protein</fullName>
    </submittedName>
</protein>